<evidence type="ECO:0000313" key="2">
    <source>
        <dbReference type="Proteomes" id="UP000799118"/>
    </source>
</evidence>
<reference evidence="1" key="1">
    <citation type="journal article" date="2019" name="Environ. Microbiol.">
        <title>Fungal ecological strategies reflected in gene transcription - a case study of two litter decomposers.</title>
        <authorList>
            <person name="Barbi F."/>
            <person name="Kohler A."/>
            <person name="Barry K."/>
            <person name="Baskaran P."/>
            <person name="Daum C."/>
            <person name="Fauchery L."/>
            <person name="Ihrmark K."/>
            <person name="Kuo A."/>
            <person name="LaButti K."/>
            <person name="Lipzen A."/>
            <person name="Morin E."/>
            <person name="Grigoriev I.V."/>
            <person name="Henrissat B."/>
            <person name="Lindahl B."/>
            <person name="Martin F."/>
        </authorList>
    </citation>
    <scope>NUCLEOTIDE SEQUENCE</scope>
    <source>
        <strain evidence="1">JB14</strain>
    </source>
</reference>
<proteinExistence type="predicted"/>
<gene>
    <name evidence="1" type="ORF">BT96DRAFT_268258</name>
</gene>
<name>A0A6A4I8U6_9AGAR</name>
<evidence type="ECO:0000313" key="1">
    <source>
        <dbReference type="EMBL" id="KAE9406263.1"/>
    </source>
</evidence>
<sequence length="211" mass="24158">MTRDETFFGLCSSRNLHLLAETVIKCEDFILLDTVVTKWIKRIQRLEAPCVPAIITADTLHIVRLGGAACYVHLQEVAEHSTTVSEEGATRFHMDPKLDVAQKAKLLSGFWSLVRYWEHFRRFPAKILSCRHADCIGIWERCWIVARDSREILCTSQADVLGLIKMMQDLLKADVELLRMPDKCREESLKALGEAWEELNESLGDHFTDSL</sequence>
<accession>A0A6A4I8U6</accession>
<keyword evidence="2" id="KW-1185">Reference proteome</keyword>
<dbReference type="Proteomes" id="UP000799118">
    <property type="component" value="Unassembled WGS sequence"/>
</dbReference>
<dbReference type="EMBL" id="ML769403">
    <property type="protein sequence ID" value="KAE9406263.1"/>
    <property type="molecule type" value="Genomic_DNA"/>
</dbReference>
<protein>
    <submittedName>
        <fullName evidence="1">Uncharacterized protein</fullName>
    </submittedName>
</protein>
<organism evidence="1 2">
    <name type="scientific">Gymnopus androsaceus JB14</name>
    <dbReference type="NCBI Taxonomy" id="1447944"/>
    <lineage>
        <taxon>Eukaryota</taxon>
        <taxon>Fungi</taxon>
        <taxon>Dikarya</taxon>
        <taxon>Basidiomycota</taxon>
        <taxon>Agaricomycotina</taxon>
        <taxon>Agaricomycetes</taxon>
        <taxon>Agaricomycetidae</taxon>
        <taxon>Agaricales</taxon>
        <taxon>Marasmiineae</taxon>
        <taxon>Omphalotaceae</taxon>
        <taxon>Gymnopus</taxon>
    </lineage>
</organism>
<dbReference type="OrthoDB" id="2923697at2759"/>
<dbReference type="AlphaFoldDB" id="A0A6A4I8U6"/>